<proteinExistence type="inferred from homology"/>
<protein>
    <recommendedName>
        <fullName evidence="6">DNA/RNA-binding protein Alba-like domain-containing protein</fullName>
    </recommendedName>
</protein>
<keyword evidence="8" id="KW-1185">Reference proteome</keyword>
<dbReference type="PANTHER" id="PTHR13516">
    <property type="entry name" value="RIBONUCLEASE P SUBUNIT P25"/>
    <property type="match status" value="1"/>
</dbReference>
<feature type="compositionally biased region" description="Low complexity" evidence="5">
    <location>
        <begin position="358"/>
        <end position="399"/>
    </location>
</feature>
<feature type="compositionally biased region" description="Basic and acidic residues" evidence="5">
    <location>
        <begin position="180"/>
        <end position="225"/>
    </location>
</feature>
<dbReference type="EMBL" id="CAUYUJ010017631">
    <property type="protein sequence ID" value="CAK0876507.1"/>
    <property type="molecule type" value="Genomic_DNA"/>
</dbReference>
<sequence length="425" mass="45002">MDKYRKVDKPKSAEVAAEDEIRVTAAGSVSAYVSRAAKVFNELEKPKVVIRATGGALTKAVTLTEVIKRRFKGLHQITNLGSVEIEDEYEPLEEGLEMVTDTRTVAVLDITLSKEALDSSDKGYQPPIDEALVTDFDPEQVGKGRGRGKGRGKGKGKGEKGKGKGKGKEESASKGKGKGKGKDKGKDASEPKGKGKGKDKGKDSSEPKGKGKDKGKAKGKDESSKGKGKSTYESGKSKSKGYGKYDSYGYDSYDSYGYGKSSSKGKKGKSSGYGGYDSYNSWGGSSYGGGYGGGGREWQGRTYLPPRGFQRPHVGPDFGGRRILARWAAGIRQDLGSDVACWKLGGGRHRPSLEATARRAAATARRAAATARRAATATATARTASRAARGRARATATATERADQGRRDPGAPPRQGRRSGRAARG</sequence>
<comment type="similarity">
    <text evidence="2">Belongs to the histone-like Alba family.</text>
</comment>
<feature type="compositionally biased region" description="Basic and acidic residues" evidence="5">
    <location>
        <begin position="156"/>
        <end position="173"/>
    </location>
</feature>
<feature type="region of interest" description="Disordered" evidence="5">
    <location>
        <begin position="346"/>
        <end position="425"/>
    </location>
</feature>
<feature type="compositionally biased region" description="Basic and acidic residues" evidence="5">
    <location>
        <begin position="400"/>
        <end position="409"/>
    </location>
</feature>
<dbReference type="Pfam" id="PF01918">
    <property type="entry name" value="Alba"/>
    <property type="match status" value="1"/>
</dbReference>
<keyword evidence="3" id="KW-0694">RNA-binding</keyword>
<evidence type="ECO:0000313" key="7">
    <source>
        <dbReference type="EMBL" id="CAK0876507.1"/>
    </source>
</evidence>
<dbReference type="PANTHER" id="PTHR13516:SF4">
    <property type="entry name" value="FI09323P"/>
    <property type="match status" value="1"/>
</dbReference>
<dbReference type="Proteomes" id="UP001189429">
    <property type="component" value="Unassembled WGS sequence"/>
</dbReference>
<dbReference type="SUPFAM" id="SSF82704">
    <property type="entry name" value="AlbA-like"/>
    <property type="match status" value="1"/>
</dbReference>
<evidence type="ECO:0000256" key="2">
    <source>
        <dbReference type="ARBA" id="ARBA00008018"/>
    </source>
</evidence>
<organism evidence="7 8">
    <name type="scientific">Prorocentrum cordatum</name>
    <dbReference type="NCBI Taxonomy" id="2364126"/>
    <lineage>
        <taxon>Eukaryota</taxon>
        <taxon>Sar</taxon>
        <taxon>Alveolata</taxon>
        <taxon>Dinophyceae</taxon>
        <taxon>Prorocentrales</taxon>
        <taxon>Prorocentraceae</taxon>
        <taxon>Prorocentrum</taxon>
    </lineage>
</organism>
<feature type="compositionally biased region" description="Basic residues" evidence="5">
    <location>
        <begin position="144"/>
        <end position="155"/>
    </location>
</feature>
<evidence type="ECO:0000256" key="3">
    <source>
        <dbReference type="ARBA" id="ARBA00022884"/>
    </source>
</evidence>
<accession>A0ABN9VVC2</accession>
<dbReference type="InterPro" id="IPR051958">
    <property type="entry name" value="Alba-like_NAB"/>
</dbReference>
<evidence type="ECO:0000256" key="1">
    <source>
        <dbReference type="ARBA" id="ARBA00004123"/>
    </source>
</evidence>
<gene>
    <name evidence="7" type="ORF">PCOR1329_LOCUS60838</name>
</gene>
<reference evidence="7" key="1">
    <citation type="submission" date="2023-10" db="EMBL/GenBank/DDBJ databases">
        <authorList>
            <person name="Chen Y."/>
            <person name="Shah S."/>
            <person name="Dougan E. K."/>
            <person name="Thang M."/>
            <person name="Chan C."/>
        </authorList>
    </citation>
    <scope>NUCLEOTIDE SEQUENCE [LARGE SCALE GENOMIC DNA]</scope>
</reference>
<feature type="domain" description="DNA/RNA-binding protein Alba-like" evidence="6">
    <location>
        <begin position="20"/>
        <end position="82"/>
    </location>
</feature>
<feature type="region of interest" description="Disordered" evidence="5">
    <location>
        <begin position="256"/>
        <end position="275"/>
    </location>
</feature>
<feature type="region of interest" description="Disordered" evidence="5">
    <location>
        <begin position="290"/>
        <end position="315"/>
    </location>
</feature>
<comment type="subcellular location">
    <subcellularLocation>
        <location evidence="1">Nucleus</location>
    </subcellularLocation>
</comment>
<keyword evidence="4" id="KW-0539">Nucleus</keyword>
<feature type="compositionally biased region" description="Basic residues" evidence="5">
    <location>
        <begin position="415"/>
        <end position="425"/>
    </location>
</feature>
<dbReference type="Gene3D" id="3.30.110.20">
    <property type="entry name" value="Alba-like domain"/>
    <property type="match status" value="1"/>
</dbReference>
<dbReference type="InterPro" id="IPR002775">
    <property type="entry name" value="DNA/RNA-bd_Alba-like"/>
</dbReference>
<comment type="caution">
    <text evidence="7">The sequence shown here is derived from an EMBL/GenBank/DDBJ whole genome shotgun (WGS) entry which is preliminary data.</text>
</comment>
<evidence type="ECO:0000313" key="8">
    <source>
        <dbReference type="Proteomes" id="UP001189429"/>
    </source>
</evidence>
<evidence type="ECO:0000256" key="4">
    <source>
        <dbReference type="ARBA" id="ARBA00023242"/>
    </source>
</evidence>
<evidence type="ECO:0000256" key="5">
    <source>
        <dbReference type="SAM" id="MobiDB-lite"/>
    </source>
</evidence>
<name>A0ABN9VVC2_9DINO</name>
<feature type="compositionally biased region" description="Low complexity" evidence="5">
    <location>
        <begin position="229"/>
        <end position="248"/>
    </location>
</feature>
<feature type="region of interest" description="Disordered" evidence="5">
    <location>
        <begin position="118"/>
        <end position="248"/>
    </location>
</feature>
<evidence type="ECO:0000259" key="6">
    <source>
        <dbReference type="Pfam" id="PF01918"/>
    </source>
</evidence>
<dbReference type="InterPro" id="IPR036882">
    <property type="entry name" value="Alba-like_dom_sf"/>
</dbReference>